<comment type="caution">
    <text evidence="3">The sequence shown here is derived from an EMBL/GenBank/DDBJ whole genome shotgun (WGS) entry which is preliminary data.</text>
</comment>
<dbReference type="InterPro" id="IPR046847">
    <property type="entry name" value="Xre-like_HTH"/>
</dbReference>
<feature type="domain" description="Antitoxin Xre/MbcA/ParS-like toxin-binding" evidence="1">
    <location>
        <begin position="105"/>
        <end position="153"/>
    </location>
</feature>
<evidence type="ECO:0000259" key="2">
    <source>
        <dbReference type="Pfam" id="PF20432"/>
    </source>
</evidence>
<gene>
    <name evidence="3" type="ORF">ABID46_001594</name>
</gene>
<name>A0ABV2LTX3_9FLAO</name>
<dbReference type="RefSeq" id="WP_354508815.1">
    <property type="nucleotide sequence ID" value="NZ_JBEPMO010000008.1"/>
</dbReference>
<organism evidence="3 4">
    <name type="scientific">Moheibacter stercoris</name>
    <dbReference type="NCBI Taxonomy" id="1628251"/>
    <lineage>
        <taxon>Bacteria</taxon>
        <taxon>Pseudomonadati</taxon>
        <taxon>Bacteroidota</taxon>
        <taxon>Flavobacteriia</taxon>
        <taxon>Flavobacteriales</taxon>
        <taxon>Weeksellaceae</taxon>
        <taxon>Moheibacter</taxon>
    </lineage>
</organism>
<evidence type="ECO:0000259" key="1">
    <source>
        <dbReference type="Pfam" id="PF09722"/>
    </source>
</evidence>
<dbReference type="Pfam" id="PF20432">
    <property type="entry name" value="Xre-like-HTH"/>
    <property type="match status" value="1"/>
</dbReference>
<feature type="domain" description="Antitoxin Xre-like helix-turn-helix" evidence="2">
    <location>
        <begin position="42"/>
        <end position="98"/>
    </location>
</feature>
<dbReference type="InterPro" id="IPR024467">
    <property type="entry name" value="Xre/MbcA/ParS-like_toxin-bd"/>
</dbReference>
<protein>
    <submittedName>
        <fullName evidence="3">Toxin-antitoxin system antitoxin component (TIGR02293 family)</fullName>
    </submittedName>
</protein>
<keyword evidence="4" id="KW-1185">Reference proteome</keyword>
<dbReference type="Proteomes" id="UP001549146">
    <property type="component" value="Unassembled WGS sequence"/>
</dbReference>
<reference evidence="3 4" key="1">
    <citation type="submission" date="2024-06" db="EMBL/GenBank/DDBJ databases">
        <title>Genomic Encyclopedia of Type Strains, Phase IV (KMG-IV): sequencing the most valuable type-strain genomes for metagenomic binning, comparative biology and taxonomic classification.</title>
        <authorList>
            <person name="Goeker M."/>
        </authorList>
    </citation>
    <scope>NUCLEOTIDE SEQUENCE [LARGE SCALE GENOMIC DNA]</scope>
    <source>
        <strain evidence="3 4">DSM 29388</strain>
    </source>
</reference>
<dbReference type="EMBL" id="JBEPMO010000008">
    <property type="protein sequence ID" value="MET3732010.1"/>
    <property type="molecule type" value="Genomic_DNA"/>
</dbReference>
<dbReference type="InterPro" id="IPR011979">
    <property type="entry name" value="Antitox_Xre"/>
</dbReference>
<evidence type="ECO:0000313" key="4">
    <source>
        <dbReference type="Proteomes" id="UP001549146"/>
    </source>
</evidence>
<accession>A0ABV2LTX3</accession>
<proteinExistence type="predicted"/>
<dbReference type="Pfam" id="PF09722">
    <property type="entry name" value="Xre_MbcA_ParS_C"/>
    <property type="match status" value="1"/>
</dbReference>
<sequence>MATTPYKNKDIKQFVEDMPTTYFVGNAAVPLAEMTSIQKMHIVKSGISKKYLEIFKKSTSLDYDSLAEALSVTRSTLINKKGNEKFSDQISEKIIALADLYSFGYEVFENQEKFNKWMTTSNQALGGVAPLEIIDNIYGREEVRNLIGRIAYGVYS</sequence>
<dbReference type="NCBIfam" id="TIGR02293">
    <property type="entry name" value="TAS_TIGR02293"/>
    <property type="match status" value="1"/>
</dbReference>
<evidence type="ECO:0000313" key="3">
    <source>
        <dbReference type="EMBL" id="MET3732010.1"/>
    </source>
</evidence>